<dbReference type="AlphaFoldDB" id="A0AAW0V2I7"/>
<sequence>MKTVTCTAPVNIAVIKYWGKRDEKLILPLNDSISFTLSQDEMCAKTTVSISPTFTEDKFWLNGKKESLENPRVQNCLKEIRRRASKRKFEGSDENVWSWHVHICSENNFPTAAGLASSAAGYACLVYALGQVYGVEGDLSSVARQGSGSACRSIHGGLVRWYKGEADDGSDSVARPIAPPDHFPNLRVIICVVNAGQKKTGSTVGMKQTVATSSLMQHRISVSVTSRIESMMKAIKEKDWPTFCDLTIADSNEMHAVCLDTFPPCVYMTDTSHAVASLLHKYNDLKTIESNINHKVCYTFDAGPNACIFAPEAVAEEVLALLLQAFPPPPAQATDDYVKGIPSQPATLSKELTSLAEDCVQSGKLQYLIHTKKLQVIPCQEDGHVPSLDSLGFLWSSWISRVSSASFRFLPQAWRTLQILADYAALYVPAVHAEGHHHFISLPIQHRYYTSDGGAEDMLPFVQTFLSTAGHPFRLPFSTLLAILRSLVLDLVVTFLHLVIVIVIHVQFIVRNLVRLLALLIILVVTVVLVVVLAGASAFHMQGATVDPSCCGKGGHSPTPANTLGVPGSGRHNLTVHRRIHVWRSLLPRLLQRQPSPSPDD</sequence>
<evidence type="ECO:0000256" key="1">
    <source>
        <dbReference type="SAM" id="Phobius"/>
    </source>
</evidence>
<feature type="domain" description="Diphosphomevalonate decarboxylase-like N-terminal" evidence="3">
    <location>
        <begin position="8"/>
        <end position="174"/>
    </location>
</feature>
<feature type="domain" description="Mvd1 C-terminal" evidence="2">
    <location>
        <begin position="188"/>
        <end position="372"/>
    </location>
</feature>
<dbReference type="InterPro" id="IPR020568">
    <property type="entry name" value="Ribosomal_Su5_D2-typ_SF"/>
</dbReference>
<keyword evidence="1" id="KW-0472">Membrane</keyword>
<protein>
    <recommendedName>
        <fullName evidence="6">Diphosphomevalonate decarboxylase</fullName>
    </recommendedName>
</protein>
<gene>
    <name evidence="4" type="ORF">O3P69_001587</name>
</gene>
<evidence type="ECO:0000259" key="2">
    <source>
        <dbReference type="Pfam" id="PF18376"/>
    </source>
</evidence>
<dbReference type="GO" id="GO:0004163">
    <property type="term" value="F:diphosphomevalonate decarboxylase activity"/>
    <property type="evidence" value="ECO:0007669"/>
    <property type="project" value="InterPro"/>
</dbReference>
<feature type="transmembrane region" description="Helical" evidence="1">
    <location>
        <begin position="482"/>
        <end position="504"/>
    </location>
</feature>
<dbReference type="Gene3D" id="3.30.70.890">
    <property type="entry name" value="GHMP kinase, C-terminal domain"/>
    <property type="match status" value="1"/>
</dbReference>
<dbReference type="Pfam" id="PF18376">
    <property type="entry name" value="MDD_C"/>
    <property type="match status" value="1"/>
</dbReference>
<feature type="transmembrane region" description="Helical" evidence="1">
    <location>
        <begin position="516"/>
        <end position="541"/>
    </location>
</feature>
<evidence type="ECO:0000259" key="3">
    <source>
        <dbReference type="Pfam" id="PF22700"/>
    </source>
</evidence>
<dbReference type="NCBIfam" id="TIGR01240">
    <property type="entry name" value="mevDPdecarb"/>
    <property type="match status" value="1"/>
</dbReference>
<proteinExistence type="predicted"/>
<comment type="caution">
    <text evidence="4">The sequence shown here is derived from an EMBL/GenBank/DDBJ whole genome shotgun (WGS) entry which is preliminary data.</text>
</comment>
<reference evidence="4 5" key="1">
    <citation type="submission" date="2023-03" db="EMBL/GenBank/DDBJ databases">
        <title>High-quality genome of Scylla paramamosain provides insights in environmental adaptation.</title>
        <authorList>
            <person name="Zhang L."/>
        </authorList>
    </citation>
    <scope>NUCLEOTIDE SEQUENCE [LARGE SCALE GENOMIC DNA]</scope>
    <source>
        <strain evidence="4">LZ_2023a</strain>
        <tissue evidence="4">Muscle</tissue>
    </source>
</reference>
<dbReference type="InterPro" id="IPR053859">
    <property type="entry name" value="MVD-like_N"/>
</dbReference>
<dbReference type="EMBL" id="JARAKH010000003">
    <property type="protein sequence ID" value="KAK8405097.1"/>
    <property type="molecule type" value="Genomic_DNA"/>
</dbReference>
<dbReference type="SUPFAM" id="SSF55060">
    <property type="entry name" value="GHMP Kinase, C-terminal domain"/>
    <property type="match status" value="1"/>
</dbReference>
<dbReference type="InterPro" id="IPR029765">
    <property type="entry name" value="Mev_diP_decarb"/>
</dbReference>
<dbReference type="Gene3D" id="3.30.230.10">
    <property type="match status" value="1"/>
</dbReference>
<dbReference type="PANTHER" id="PTHR10977">
    <property type="entry name" value="DIPHOSPHOMEVALONATE DECARBOXYLASE"/>
    <property type="match status" value="1"/>
</dbReference>
<keyword evidence="1" id="KW-1133">Transmembrane helix</keyword>
<dbReference type="Proteomes" id="UP001487740">
    <property type="component" value="Unassembled WGS sequence"/>
</dbReference>
<dbReference type="InterPro" id="IPR041431">
    <property type="entry name" value="Mvd1_C"/>
</dbReference>
<evidence type="ECO:0000313" key="4">
    <source>
        <dbReference type="EMBL" id="KAK8405097.1"/>
    </source>
</evidence>
<dbReference type="FunFam" id="3.30.230.10:FF:000080">
    <property type="entry name" value="Diphosphomevalonate decarboxylase"/>
    <property type="match status" value="1"/>
</dbReference>
<evidence type="ECO:0008006" key="6">
    <source>
        <dbReference type="Google" id="ProtNLM"/>
    </source>
</evidence>
<keyword evidence="1" id="KW-0812">Transmembrane</keyword>
<dbReference type="SUPFAM" id="SSF54211">
    <property type="entry name" value="Ribosomal protein S5 domain 2-like"/>
    <property type="match status" value="1"/>
</dbReference>
<dbReference type="InterPro" id="IPR014721">
    <property type="entry name" value="Ribsml_uS5_D2-typ_fold_subgr"/>
</dbReference>
<dbReference type="PANTHER" id="PTHR10977:SF3">
    <property type="entry name" value="DIPHOSPHOMEVALONATE DECARBOXYLASE"/>
    <property type="match status" value="1"/>
</dbReference>
<accession>A0AAW0V2I7</accession>
<dbReference type="GO" id="GO:0005829">
    <property type="term" value="C:cytosol"/>
    <property type="evidence" value="ECO:0007669"/>
    <property type="project" value="InterPro"/>
</dbReference>
<dbReference type="InterPro" id="IPR036554">
    <property type="entry name" value="GHMP_kinase_C_sf"/>
</dbReference>
<evidence type="ECO:0000313" key="5">
    <source>
        <dbReference type="Proteomes" id="UP001487740"/>
    </source>
</evidence>
<dbReference type="Pfam" id="PF22700">
    <property type="entry name" value="MVD-like_N"/>
    <property type="match status" value="1"/>
</dbReference>
<name>A0AAW0V2I7_SCYPA</name>
<dbReference type="GO" id="GO:0019287">
    <property type="term" value="P:isopentenyl diphosphate biosynthetic process, mevalonate pathway"/>
    <property type="evidence" value="ECO:0007669"/>
    <property type="project" value="InterPro"/>
</dbReference>
<keyword evidence="5" id="KW-1185">Reference proteome</keyword>
<organism evidence="4 5">
    <name type="scientific">Scylla paramamosain</name>
    <name type="common">Mud crab</name>
    <dbReference type="NCBI Taxonomy" id="85552"/>
    <lineage>
        <taxon>Eukaryota</taxon>
        <taxon>Metazoa</taxon>
        <taxon>Ecdysozoa</taxon>
        <taxon>Arthropoda</taxon>
        <taxon>Crustacea</taxon>
        <taxon>Multicrustacea</taxon>
        <taxon>Malacostraca</taxon>
        <taxon>Eumalacostraca</taxon>
        <taxon>Eucarida</taxon>
        <taxon>Decapoda</taxon>
        <taxon>Pleocyemata</taxon>
        <taxon>Brachyura</taxon>
        <taxon>Eubrachyura</taxon>
        <taxon>Portunoidea</taxon>
        <taxon>Portunidae</taxon>
        <taxon>Portuninae</taxon>
        <taxon>Scylla</taxon>
    </lineage>
</organism>